<dbReference type="AlphaFoldDB" id="A7AXN5"/>
<evidence type="ECO:0000313" key="1">
    <source>
        <dbReference type="EMBL" id="EDN79536.1"/>
    </source>
</evidence>
<organism evidence="1 2">
    <name type="scientific">Mediterraneibacter gnavus (strain ATCC 29149 / DSM 114966 / JCM 6515 / VPI C7-9)</name>
    <name type="common">Ruminococcus gnavus</name>
    <dbReference type="NCBI Taxonomy" id="411470"/>
    <lineage>
        <taxon>Bacteria</taxon>
        <taxon>Bacillati</taxon>
        <taxon>Bacillota</taxon>
        <taxon>Clostridia</taxon>
        <taxon>Lachnospirales</taxon>
        <taxon>Lachnospiraceae</taxon>
        <taxon>Mediterraneibacter</taxon>
    </lineage>
</organism>
<gene>
    <name evidence="1" type="ORF">RUMGNA_00047</name>
</gene>
<reference evidence="1 2" key="2">
    <citation type="submission" date="2007-06" db="EMBL/GenBank/DDBJ databases">
        <title>Draft genome sequence of Ruminococcus gnavus (ATCC 29149).</title>
        <authorList>
            <person name="Sudarsanam P."/>
            <person name="Ley R."/>
            <person name="Guruge J."/>
            <person name="Turnbaugh P.J."/>
            <person name="Mahowald M."/>
            <person name="Liep D."/>
            <person name="Gordon J."/>
        </authorList>
    </citation>
    <scope>NUCLEOTIDE SEQUENCE [LARGE SCALE GENOMIC DNA]</scope>
    <source>
        <strain evidence="1 2">ATCC 29149</strain>
    </source>
</reference>
<dbReference type="EMBL" id="AAYG02000001">
    <property type="protein sequence ID" value="EDN79536.1"/>
    <property type="molecule type" value="Genomic_DNA"/>
</dbReference>
<comment type="caution">
    <text evidence="1">The sequence shown here is derived from an EMBL/GenBank/DDBJ whole genome shotgun (WGS) entry which is preliminary data.</text>
</comment>
<protein>
    <submittedName>
        <fullName evidence="1">Uncharacterized protein</fullName>
    </submittedName>
</protein>
<dbReference type="RefSeq" id="WP_004840034.1">
    <property type="nucleotide sequence ID" value="NZ_AAYG02000001.1"/>
</dbReference>
<reference evidence="1 2" key="1">
    <citation type="submission" date="2007-04" db="EMBL/GenBank/DDBJ databases">
        <authorList>
            <person name="Fulton L."/>
            <person name="Clifton S."/>
            <person name="Fulton B."/>
            <person name="Xu J."/>
            <person name="Minx P."/>
            <person name="Pepin K.H."/>
            <person name="Johnson M."/>
            <person name="Thiruvilangam P."/>
            <person name="Bhonagiri V."/>
            <person name="Nash W.E."/>
            <person name="Mardis E.R."/>
            <person name="Wilson R.K."/>
        </authorList>
    </citation>
    <scope>NUCLEOTIDE SEQUENCE [LARGE SCALE GENOMIC DNA]</scope>
    <source>
        <strain evidence="1 2">ATCC 29149</strain>
    </source>
</reference>
<dbReference type="PaxDb" id="411470-RUMGNA_00047"/>
<dbReference type="GeneID" id="57435469"/>
<proteinExistence type="predicted"/>
<accession>A7AXN5</accession>
<evidence type="ECO:0000313" key="2">
    <source>
        <dbReference type="Proteomes" id="UP000004410"/>
    </source>
</evidence>
<name>A7AXN5_MEDG7</name>
<dbReference type="Proteomes" id="UP000004410">
    <property type="component" value="Unassembled WGS sequence"/>
</dbReference>
<sequence>MGGIIFGTVVMIVGALFAFAENQKTKNMSEDERWEYEWRKINKRK</sequence>